<dbReference type="Proteomes" id="UP000177268">
    <property type="component" value="Unassembled WGS sequence"/>
</dbReference>
<proteinExistence type="predicted"/>
<accession>A0A1F5ZHP0</accession>
<dbReference type="AlphaFoldDB" id="A0A1F5ZHP0"/>
<sequence>MIVVGSRLWHYLSPAQQALAKDGEILLNDAHIHQNLGLTDYSYLVFPYAKLYEGFLKRLFSDLSIISEREYRSDHFRIGKVLSPNIARRLGARSAYAQLENRYGKDLAMRLWKAWKGGRNLVFHYFPHNYRALSKEQATELIQQLVDAMTSAVTETRVNPKRRDVD</sequence>
<dbReference type="EMBL" id="MFIZ01000005">
    <property type="protein sequence ID" value="OGG12029.1"/>
    <property type="molecule type" value="Genomic_DNA"/>
</dbReference>
<comment type="caution">
    <text evidence="1">The sequence shown here is derived from an EMBL/GenBank/DDBJ whole genome shotgun (WGS) entry which is preliminary data.</text>
</comment>
<name>A0A1F5ZHP0_9BACT</name>
<evidence type="ECO:0008006" key="3">
    <source>
        <dbReference type="Google" id="ProtNLM"/>
    </source>
</evidence>
<reference evidence="1 2" key="1">
    <citation type="journal article" date="2016" name="Nat. Commun.">
        <title>Thousands of microbial genomes shed light on interconnected biogeochemical processes in an aquifer system.</title>
        <authorList>
            <person name="Anantharaman K."/>
            <person name="Brown C.T."/>
            <person name="Hug L.A."/>
            <person name="Sharon I."/>
            <person name="Castelle C.J."/>
            <person name="Probst A.J."/>
            <person name="Thomas B.C."/>
            <person name="Singh A."/>
            <person name="Wilkins M.J."/>
            <person name="Karaoz U."/>
            <person name="Brodie E.L."/>
            <person name="Williams K.H."/>
            <person name="Hubbard S.S."/>
            <person name="Banfield J.F."/>
        </authorList>
    </citation>
    <scope>NUCLEOTIDE SEQUENCE [LARGE SCALE GENOMIC DNA]</scope>
</reference>
<evidence type="ECO:0000313" key="2">
    <source>
        <dbReference type="Proteomes" id="UP000177268"/>
    </source>
</evidence>
<protein>
    <recommendedName>
        <fullName evidence="3">Bacterial toxin RNase RnlA/LsoA DBD domain-containing protein</fullName>
    </recommendedName>
</protein>
<evidence type="ECO:0000313" key="1">
    <source>
        <dbReference type="EMBL" id="OGG12029.1"/>
    </source>
</evidence>
<dbReference type="STRING" id="1798370.A2Z00_03280"/>
<gene>
    <name evidence="1" type="ORF">A2Z00_03280</name>
</gene>
<organism evidence="1 2">
    <name type="scientific">Candidatus Gottesmanbacteria bacterium RBG_13_45_10</name>
    <dbReference type="NCBI Taxonomy" id="1798370"/>
    <lineage>
        <taxon>Bacteria</taxon>
        <taxon>Candidatus Gottesmaniibacteriota</taxon>
    </lineage>
</organism>